<comment type="caution">
    <text evidence="5">The sequence shown here is derived from an EMBL/GenBank/DDBJ whole genome shotgun (WGS) entry which is preliminary data.</text>
</comment>
<dbReference type="PANTHER" id="PTHR47635">
    <property type="entry name" value="CUB DOMAIN-CONTAINING PROTEIN"/>
    <property type="match status" value="1"/>
</dbReference>
<sequence length="638" mass="71853">MPTCSDQVVYRPGFYTSSQNMSSATFKPSVRNITADLSNVLNANSTSQAATKNNFIENILPEFLRLQQLLQQLQQLQLQPLRRQRQRQQQQQQPQQQVQRQRQLQQPQQQVQRQRQLQQPQQQVQRQQQLQQPQQQVQRQQQLQQPQQQVQRQQRQRQPQQQVQRQLQQPLQPQQQQLRQPLQRQPQQQPVQHQQRLLQPPLQRQQQQQQKQQRLQQLQRQVQRQLHRQVQRLLHRQVQRQVQRQLLNNYNGVPYGSPTYTTSVLGHGAAISFTASSSQYVTVTVKQVLFNSTSFTIEAWIYPISLTATDFGIFGQCQSASTNLCLHFTTRNVMLYCGFYANDVAGSTTLTMNRWSHVACLYDLSTGLQQVWLNGVLDGSRTTTAFQGVSTATTIGMVSYPMPTNYYFNGYLDQVRYEPRAKSQYELLNDATLSAHYSFDGGSILDEGPNGINLTSSGTITTIAGRVNQALQFSSGSYLYVPYTSFYFLGVSNYPFTLSVWVKPTGSYASSTIMFVNAGWCVGVLTMTSSGNIMANLWNGGPTLASGPVIPLNSWTHVGYTYSSGNGLRLYVNGNLYSTSGAIAFSASGALATIVIAGNAGLNSCSPGYGGPFTGALDEFYIYSRELTAAQILALANP</sequence>
<keyword evidence="1" id="KW-0732">Signal</keyword>
<accession>A0A816VWU3</accession>
<dbReference type="Pfam" id="PF13385">
    <property type="entry name" value="Laminin_G_3"/>
    <property type="match status" value="2"/>
</dbReference>
<proteinExistence type="predicted"/>
<dbReference type="AlphaFoldDB" id="A0A816VWU3"/>
<dbReference type="SMART" id="SM00560">
    <property type="entry name" value="LamGL"/>
    <property type="match status" value="2"/>
</dbReference>
<evidence type="ECO:0000256" key="1">
    <source>
        <dbReference type="ARBA" id="ARBA00022729"/>
    </source>
</evidence>
<evidence type="ECO:0000256" key="2">
    <source>
        <dbReference type="ARBA" id="ARBA00023157"/>
    </source>
</evidence>
<organism evidence="5 6">
    <name type="scientific">Rotaria magnacalcarata</name>
    <dbReference type="NCBI Taxonomy" id="392030"/>
    <lineage>
        <taxon>Eukaryota</taxon>
        <taxon>Metazoa</taxon>
        <taxon>Spiralia</taxon>
        <taxon>Gnathifera</taxon>
        <taxon>Rotifera</taxon>
        <taxon>Eurotatoria</taxon>
        <taxon>Bdelloidea</taxon>
        <taxon>Philodinida</taxon>
        <taxon>Philodinidae</taxon>
        <taxon>Rotaria</taxon>
    </lineage>
</organism>
<keyword evidence="2" id="KW-1015">Disulfide bond</keyword>
<reference evidence="5" key="1">
    <citation type="submission" date="2021-02" db="EMBL/GenBank/DDBJ databases">
        <authorList>
            <person name="Nowell W R."/>
        </authorList>
    </citation>
    <scope>NUCLEOTIDE SEQUENCE</scope>
</reference>
<dbReference type="InterPro" id="IPR013320">
    <property type="entry name" value="ConA-like_dom_sf"/>
</dbReference>
<dbReference type="EMBL" id="CAJNRF010010871">
    <property type="protein sequence ID" value="CAF2125427.1"/>
    <property type="molecule type" value="Genomic_DNA"/>
</dbReference>
<gene>
    <name evidence="5" type="ORF">WKI299_LOCUS25218</name>
</gene>
<feature type="domain" description="LamG-like jellyroll fold" evidence="4">
    <location>
        <begin position="293"/>
        <end position="425"/>
    </location>
</feature>
<protein>
    <recommendedName>
        <fullName evidence="4">LamG-like jellyroll fold domain-containing protein</fullName>
    </recommendedName>
</protein>
<evidence type="ECO:0000256" key="3">
    <source>
        <dbReference type="SAM" id="MobiDB-lite"/>
    </source>
</evidence>
<evidence type="ECO:0000313" key="6">
    <source>
        <dbReference type="Proteomes" id="UP000663856"/>
    </source>
</evidence>
<feature type="region of interest" description="Disordered" evidence="3">
    <location>
        <begin position="174"/>
        <end position="203"/>
    </location>
</feature>
<dbReference type="PANTHER" id="PTHR47635:SF2">
    <property type="entry name" value="LAMG-LIKE JELLYROLL FOLD DOMAIN-CONTAINING PROTEIN"/>
    <property type="match status" value="1"/>
</dbReference>
<dbReference type="Gene3D" id="2.60.120.200">
    <property type="match status" value="2"/>
</dbReference>
<dbReference type="SUPFAM" id="SSF49899">
    <property type="entry name" value="Concanavalin A-like lectins/glucanases"/>
    <property type="match status" value="2"/>
</dbReference>
<feature type="domain" description="LamG-like jellyroll fold" evidence="4">
    <location>
        <begin position="496"/>
        <end position="630"/>
    </location>
</feature>
<dbReference type="Proteomes" id="UP000663856">
    <property type="component" value="Unassembled WGS sequence"/>
</dbReference>
<evidence type="ECO:0000259" key="4">
    <source>
        <dbReference type="SMART" id="SM00560"/>
    </source>
</evidence>
<name>A0A816VWU3_9BILA</name>
<evidence type="ECO:0000313" key="5">
    <source>
        <dbReference type="EMBL" id="CAF2125427.1"/>
    </source>
</evidence>
<dbReference type="InterPro" id="IPR006558">
    <property type="entry name" value="LamG-like"/>
</dbReference>